<dbReference type="Proteomes" id="UP001549749">
    <property type="component" value="Unassembled WGS sequence"/>
</dbReference>
<dbReference type="EMBL" id="JBEXAC010000002">
    <property type="protein sequence ID" value="MET7000655.1"/>
    <property type="molecule type" value="Genomic_DNA"/>
</dbReference>
<keyword evidence="3" id="KW-1003">Cell membrane</keyword>
<dbReference type="InterPro" id="IPR051539">
    <property type="entry name" value="T4SS-coupling_protein"/>
</dbReference>
<keyword evidence="4 7" id="KW-0812">Transmembrane</keyword>
<dbReference type="InterPro" id="IPR003688">
    <property type="entry name" value="TraG/VirD4"/>
</dbReference>
<protein>
    <submittedName>
        <fullName evidence="9">Conjugal transfer protein MobC</fullName>
    </submittedName>
</protein>
<evidence type="ECO:0000256" key="6">
    <source>
        <dbReference type="ARBA" id="ARBA00023136"/>
    </source>
</evidence>
<dbReference type="NCBIfam" id="NF041326">
    <property type="entry name" value="Bacteroid_MobC"/>
    <property type="match status" value="1"/>
</dbReference>
<keyword evidence="10" id="KW-1185">Reference proteome</keyword>
<name>A0ABV2TEB8_9BACT</name>
<dbReference type="PANTHER" id="PTHR37937:SF1">
    <property type="entry name" value="CONJUGATIVE TRANSFER: DNA TRANSPORT"/>
    <property type="match status" value="1"/>
</dbReference>
<keyword evidence="5 7" id="KW-1133">Transmembrane helix</keyword>
<evidence type="ECO:0000256" key="1">
    <source>
        <dbReference type="ARBA" id="ARBA00004651"/>
    </source>
</evidence>
<evidence type="ECO:0000313" key="10">
    <source>
        <dbReference type="Proteomes" id="UP001549749"/>
    </source>
</evidence>
<proteinExistence type="inferred from homology"/>
<evidence type="ECO:0000256" key="4">
    <source>
        <dbReference type="ARBA" id="ARBA00022692"/>
    </source>
</evidence>
<dbReference type="SUPFAM" id="SSF52540">
    <property type="entry name" value="P-loop containing nucleoside triphosphate hydrolases"/>
    <property type="match status" value="1"/>
</dbReference>
<feature type="transmembrane region" description="Helical" evidence="7">
    <location>
        <begin position="120"/>
        <end position="143"/>
    </location>
</feature>
<evidence type="ECO:0000256" key="5">
    <source>
        <dbReference type="ARBA" id="ARBA00022989"/>
    </source>
</evidence>
<accession>A0ABV2TEB8</accession>
<feature type="domain" description="YWFCY" evidence="8">
    <location>
        <begin position="5"/>
        <end position="148"/>
    </location>
</feature>
<sequence>MASGENEQALRKILDMTRFISIVLLILHVYYYFYAAFLHWQLVTQFTDRLMGNIARTGLFTFFHKSKLFALCFLAISLVGAKGRKSETMTLKKALVHIGWGLAIYFGAYFLLFLPWDNQLIAAAYMGMIFIGFILMLTGGTWLSRIIKANLADDIFNQENETFPQETRLIENEFSVNLPTRFKYKGKVHQGFLNIISPQRACICQGSAGSGKTAYFLRHVISQSLSKPEPFSALIYDFKFPDLSIIAYNYWLKNKHKYGAKSDCYFINFDDLSRTHRGNVFDPIGMTDITDASESARTILLGLNKEWKKKEGEFFTESAINFVTAIIWYLRRYQDGKYCTLPHVLEFIQVAYDEMFSIMRLESTISALLSPFLKAYEADVMEQLEGQIASAKIALARLTSPQLYYVLSGNDFGLDINNPEHPVVLCMGNNPQKIMTYGAVLSLYGNRILKIINQKNKVKCALVFDEWPTLNLELNMVVSTGRQNKICTYIGLQELNQVRKEYGKDSAEVIINMAGTIVSGQVSGDSAKQLSERIGKINQDRTSLSINASDTSVSKSKQLEYAVPASKIAALSSGEFVGMIADTPQQPCHLKAFHCQIVNDFDAINVEEKNYKPIPVIRQVTQEDVEDNYNRIRQDIQDLVASEIERMLSDPELEALVIRK</sequence>
<keyword evidence="6 7" id="KW-0472">Membrane</keyword>
<comment type="caution">
    <text evidence="9">The sequence shown here is derived from an EMBL/GenBank/DDBJ whole genome shotgun (WGS) entry which is preliminary data.</text>
</comment>
<dbReference type="Pfam" id="PF02534">
    <property type="entry name" value="T4SS-DNA_transf"/>
    <property type="match status" value="1"/>
</dbReference>
<evidence type="ECO:0000256" key="2">
    <source>
        <dbReference type="ARBA" id="ARBA00008806"/>
    </source>
</evidence>
<evidence type="ECO:0000259" key="8">
    <source>
        <dbReference type="Pfam" id="PF14293"/>
    </source>
</evidence>
<dbReference type="CDD" id="cd01127">
    <property type="entry name" value="TrwB_TraG_TraD_VirD4"/>
    <property type="match status" value="1"/>
</dbReference>
<comment type="subcellular location">
    <subcellularLocation>
        <location evidence="1">Cell membrane</location>
        <topology evidence="1">Multi-pass membrane protein</topology>
    </subcellularLocation>
</comment>
<dbReference type="RefSeq" id="WP_354663209.1">
    <property type="nucleotide sequence ID" value="NZ_JBEXAC010000002.1"/>
</dbReference>
<evidence type="ECO:0000256" key="7">
    <source>
        <dbReference type="SAM" id="Phobius"/>
    </source>
</evidence>
<evidence type="ECO:0000256" key="3">
    <source>
        <dbReference type="ARBA" id="ARBA00022475"/>
    </source>
</evidence>
<gene>
    <name evidence="9" type="primary">mobC</name>
    <name evidence="9" type="ORF">ABR189_24945</name>
</gene>
<dbReference type="Gene3D" id="3.40.50.300">
    <property type="entry name" value="P-loop containing nucleotide triphosphate hydrolases"/>
    <property type="match status" value="1"/>
</dbReference>
<reference evidence="9 10" key="1">
    <citation type="submission" date="2024-06" db="EMBL/GenBank/DDBJ databases">
        <title>Chitinophaga defluvii sp. nov., isolated from municipal sewage.</title>
        <authorList>
            <person name="Zhang L."/>
        </authorList>
    </citation>
    <scope>NUCLEOTIDE SEQUENCE [LARGE SCALE GENOMIC DNA]</scope>
    <source>
        <strain evidence="9 10">H8</strain>
    </source>
</reference>
<evidence type="ECO:0000313" key="9">
    <source>
        <dbReference type="EMBL" id="MET7000655.1"/>
    </source>
</evidence>
<feature type="transmembrane region" description="Helical" evidence="7">
    <location>
        <begin position="94"/>
        <end position="114"/>
    </location>
</feature>
<dbReference type="InterPro" id="IPR027417">
    <property type="entry name" value="P-loop_NTPase"/>
</dbReference>
<feature type="transmembrane region" description="Helical" evidence="7">
    <location>
        <begin position="20"/>
        <end position="42"/>
    </location>
</feature>
<feature type="transmembrane region" description="Helical" evidence="7">
    <location>
        <begin position="62"/>
        <end position="82"/>
    </location>
</feature>
<dbReference type="Pfam" id="PF14293">
    <property type="entry name" value="YWFCY"/>
    <property type="match status" value="1"/>
</dbReference>
<dbReference type="InterPro" id="IPR025988">
    <property type="entry name" value="YWFCY_dom"/>
</dbReference>
<organism evidence="9 10">
    <name type="scientific">Chitinophaga defluvii</name>
    <dbReference type="NCBI Taxonomy" id="3163343"/>
    <lineage>
        <taxon>Bacteria</taxon>
        <taxon>Pseudomonadati</taxon>
        <taxon>Bacteroidota</taxon>
        <taxon>Chitinophagia</taxon>
        <taxon>Chitinophagales</taxon>
        <taxon>Chitinophagaceae</taxon>
        <taxon>Chitinophaga</taxon>
    </lineage>
</organism>
<comment type="similarity">
    <text evidence="2">Belongs to the VirD4/TraG family.</text>
</comment>
<dbReference type="PANTHER" id="PTHR37937">
    <property type="entry name" value="CONJUGATIVE TRANSFER: DNA TRANSPORT"/>
    <property type="match status" value="1"/>
</dbReference>